<dbReference type="EMBL" id="CP002104">
    <property type="protein sequence ID" value="ADP39287.1"/>
    <property type="molecule type" value="Genomic_DNA"/>
</dbReference>
<dbReference type="InterPro" id="IPR027417">
    <property type="entry name" value="P-loop_NTPase"/>
</dbReference>
<dbReference type="Pfam" id="PF13635">
    <property type="entry name" value="DUF4143"/>
    <property type="match status" value="1"/>
</dbReference>
<dbReference type="SUPFAM" id="SSF52540">
    <property type="entry name" value="P-loop containing nucleoside triphosphate hydrolases"/>
    <property type="match status" value="1"/>
</dbReference>
<dbReference type="InterPro" id="IPR041682">
    <property type="entry name" value="AAA_14"/>
</dbReference>
<name>E3D7J5_GARV3</name>
<protein>
    <recommendedName>
        <fullName evidence="5">ATPase</fullName>
    </recommendedName>
</protein>
<proteinExistence type="predicted"/>
<evidence type="ECO:0008006" key="5">
    <source>
        <dbReference type="Google" id="ProtNLM"/>
    </source>
</evidence>
<dbReference type="Proteomes" id="UP000001453">
    <property type="component" value="Chromosome"/>
</dbReference>
<reference evidence="3 4" key="1">
    <citation type="journal article" date="2010" name="PLoS ONE">
        <title>Comparative genomics of Gardnerella vaginalis strains reveals substantial differences in metabolic and virulence potential.</title>
        <authorList>
            <person name="Yeoman C.J."/>
            <person name="Yildirim S."/>
            <person name="Thomas S.M."/>
            <person name="Durkin A.S."/>
            <person name="Torralba M."/>
            <person name="Sutton G."/>
            <person name="Buhay C.J."/>
            <person name="Ding Y."/>
            <person name="Dugan-Rocha S.P."/>
            <person name="Muzny D.M."/>
            <person name="Qin X."/>
            <person name="Gibbs R.A."/>
            <person name="Leigh S.R."/>
            <person name="Stumpf R."/>
            <person name="White B.A."/>
            <person name="Highlander S.K."/>
            <person name="Nelson K.E."/>
            <person name="Wilson B.A."/>
        </authorList>
    </citation>
    <scope>NUCLEOTIDE SEQUENCE [LARGE SCALE GENOMIC DNA]</scope>
    <source>
        <strain evidence="4">ATCC 14019 / 317</strain>
    </source>
</reference>
<dbReference type="Pfam" id="PF13173">
    <property type="entry name" value="AAA_14"/>
    <property type="match status" value="1"/>
</dbReference>
<dbReference type="AlphaFoldDB" id="E3D7J5"/>
<dbReference type="Gene3D" id="3.40.50.300">
    <property type="entry name" value="P-loop containing nucleotide triphosphate hydrolases"/>
    <property type="match status" value="1"/>
</dbReference>
<evidence type="ECO:0000313" key="4">
    <source>
        <dbReference type="Proteomes" id="UP000001453"/>
    </source>
</evidence>
<gene>
    <name evidence="3" type="ordered locus">HMPREF0421_21205</name>
</gene>
<evidence type="ECO:0000313" key="3">
    <source>
        <dbReference type="EMBL" id="ADP39287.1"/>
    </source>
</evidence>
<dbReference type="PANTHER" id="PTHR33295:SF7">
    <property type="entry name" value="ATPASE"/>
    <property type="match status" value="1"/>
</dbReference>
<dbReference type="OrthoDB" id="9804306at2"/>
<feature type="domain" description="AAA" evidence="1">
    <location>
        <begin position="38"/>
        <end position="170"/>
    </location>
</feature>
<feature type="domain" description="DUF4143" evidence="2">
    <location>
        <begin position="243"/>
        <end position="434"/>
    </location>
</feature>
<sequence>MIYNLNQSTSIATYTERKFPRKIYSQMLNWKNSSNGKTALLIEGPRRVGKSTIVKEFAQNEYESYILVDFYTASPEVKQLFEDLSDLNYIFLQLQLTYKTSLKERKSCIIFDEVQLCPKARQAIKALVNDGRYDYIETGSLISIHKNVKNILIPSEERKLKMHPMDYEEFKWALGDNTTIPLLKKLYDSKKPIGQAACRKMLRDFRLYMLVGGMPQAVESYIETNDFSVVDRVKRDILSLYEDDFRKIDPTGKISAIFDSIPAQLMSNTSRYHVSSVLAGNRANTVLEQLAQLEDSGTVLISHHTNDPNSGMSQHKDLSKFKLFLADTGLFVTLAFKDKSFTSNDIYMRLLNDKLQANLGYVYENIVAQTLSTHGHKLYYHTFMDGDARLIADDTNVEIDNHDNRHSKCNNRNYEVDFLIADKNKIVPIEVKSSGYKTHASLDSFARKFSSRIAREILIYTKDYQHNGMLEYIPIVMTEFL</sequence>
<dbReference type="HOGENOM" id="CLU_047370_0_0_11"/>
<dbReference type="PATRIC" id="fig|525284.18.peg.1187"/>
<evidence type="ECO:0000259" key="1">
    <source>
        <dbReference type="Pfam" id="PF13173"/>
    </source>
</evidence>
<dbReference type="InterPro" id="IPR025420">
    <property type="entry name" value="DUF4143"/>
</dbReference>
<dbReference type="KEGG" id="gvg:HMPREF0421_21205"/>
<accession>E3D7J5</accession>
<evidence type="ECO:0000259" key="2">
    <source>
        <dbReference type="Pfam" id="PF13635"/>
    </source>
</evidence>
<dbReference type="PANTHER" id="PTHR33295">
    <property type="entry name" value="ATPASE"/>
    <property type="match status" value="1"/>
</dbReference>
<organism evidence="3 4">
    <name type="scientific">Gardnerella vaginalis (strain ATCC 14019 / 317)</name>
    <dbReference type="NCBI Taxonomy" id="525284"/>
    <lineage>
        <taxon>Bacteria</taxon>
        <taxon>Bacillati</taxon>
        <taxon>Actinomycetota</taxon>
        <taxon>Actinomycetes</taxon>
        <taxon>Bifidobacteriales</taxon>
        <taxon>Bifidobacteriaceae</taxon>
        <taxon>Gardnerella</taxon>
    </lineage>
</organism>
<dbReference type="RefSeq" id="WP_009993582.1">
    <property type="nucleotide sequence ID" value="NC_014644.1"/>
</dbReference>